<evidence type="ECO:0000313" key="3">
    <source>
        <dbReference type="EMBL" id="OSX66976.1"/>
    </source>
</evidence>
<evidence type="ECO:0008006" key="5">
    <source>
        <dbReference type="Google" id="ProtNLM"/>
    </source>
</evidence>
<dbReference type="Proteomes" id="UP000194127">
    <property type="component" value="Unassembled WGS sequence"/>
</dbReference>
<keyword evidence="2" id="KW-0732">Signal</keyword>
<sequence>MFAKVAAFATLLSVVAAQAPSIVLETPQGWTSGVQANISWSTSDTNIRFSLELVNPTNFHNSFGIATNVDPTSMFSSFTLPIVPAGDGYILQAINVTDINTVYGSTGDFSIAATPSSVSSSSSTVSGSSTVSSLSITSSGSGSASATSAGSSASNSAPPASSGASTGAASPSNTPFNGAPAGLELGLASWAVMAVGAVAGAVVAL</sequence>
<name>A0A1X6NEV1_9APHY</name>
<feature type="region of interest" description="Disordered" evidence="1">
    <location>
        <begin position="145"/>
        <end position="171"/>
    </location>
</feature>
<accession>A0A1X6NEV1</accession>
<gene>
    <name evidence="3" type="ORF">POSPLADRAFT_1037809</name>
</gene>
<dbReference type="EMBL" id="KZ110591">
    <property type="protein sequence ID" value="OSX66976.1"/>
    <property type="molecule type" value="Genomic_DNA"/>
</dbReference>
<dbReference type="OrthoDB" id="5420143at2759"/>
<dbReference type="AlphaFoldDB" id="A0A1X6NEV1"/>
<keyword evidence="4" id="KW-1185">Reference proteome</keyword>
<feature type="signal peptide" evidence="2">
    <location>
        <begin position="1"/>
        <end position="17"/>
    </location>
</feature>
<reference evidence="3 4" key="1">
    <citation type="submission" date="2017-04" db="EMBL/GenBank/DDBJ databases">
        <title>Genome Sequence of the Model Brown-Rot Fungus Postia placenta SB12.</title>
        <authorList>
            <consortium name="DOE Joint Genome Institute"/>
            <person name="Gaskell J."/>
            <person name="Kersten P."/>
            <person name="Larrondo L.F."/>
            <person name="Canessa P."/>
            <person name="Martinez D."/>
            <person name="Hibbett D."/>
            <person name="Schmoll M."/>
            <person name="Kubicek C.P."/>
            <person name="Martinez A.T."/>
            <person name="Yadav J."/>
            <person name="Master E."/>
            <person name="Magnuson J.K."/>
            <person name="James T."/>
            <person name="Yaver D."/>
            <person name="Berka R."/>
            <person name="Labutti K."/>
            <person name="Lipzen A."/>
            <person name="Aerts A."/>
            <person name="Barry K."/>
            <person name="Henrissat B."/>
            <person name="Blanchette R."/>
            <person name="Grigoriev I."/>
            <person name="Cullen D."/>
        </authorList>
    </citation>
    <scope>NUCLEOTIDE SEQUENCE [LARGE SCALE GENOMIC DNA]</scope>
    <source>
        <strain evidence="3 4">MAD-698-R-SB12</strain>
    </source>
</reference>
<evidence type="ECO:0000313" key="4">
    <source>
        <dbReference type="Proteomes" id="UP000194127"/>
    </source>
</evidence>
<evidence type="ECO:0000256" key="2">
    <source>
        <dbReference type="SAM" id="SignalP"/>
    </source>
</evidence>
<dbReference type="RefSeq" id="XP_024343770.1">
    <property type="nucleotide sequence ID" value="XM_024477273.1"/>
</dbReference>
<dbReference type="GeneID" id="36322223"/>
<evidence type="ECO:0000256" key="1">
    <source>
        <dbReference type="SAM" id="MobiDB-lite"/>
    </source>
</evidence>
<proteinExistence type="predicted"/>
<feature type="chain" id="PRO_5013163221" description="Ser-Thr-rich glycosyl-phosphatidyl-inositol-anchored membrane family-domain-containing protein" evidence="2">
    <location>
        <begin position="18"/>
        <end position="205"/>
    </location>
</feature>
<protein>
    <recommendedName>
        <fullName evidence="5">Ser-Thr-rich glycosyl-phosphatidyl-inositol-anchored membrane family-domain-containing protein</fullName>
    </recommendedName>
</protein>
<organism evidence="3 4">
    <name type="scientific">Postia placenta MAD-698-R-SB12</name>
    <dbReference type="NCBI Taxonomy" id="670580"/>
    <lineage>
        <taxon>Eukaryota</taxon>
        <taxon>Fungi</taxon>
        <taxon>Dikarya</taxon>
        <taxon>Basidiomycota</taxon>
        <taxon>Agaricomycotina</taxon>
        <taxon>Agaricomycetes</taxon>
        <taxon>Polyporales</taxon>
        <taxon>Adustoporiaceae</taxon>
        <taxon>Rhodonia</taxon>
    </lineage>
</organism>